<dbReference type="EMBL" id="CCSF01000001">
    <property type="protein sequence ID" value="CDZ94099.1"/>
    <property type="molecule type" value="Genomic_DNA"/>
</dbReference>
<dbReference type="PANTHER" id="PTHR42905">
    <property type="entry name" value="PHOSPHOENOLPYRUVATE CARBOXYLASE"/>
    <property type="match status" value="1"/>
</dbReference>
<dbReference type="Gene3D" id="3.20.20.60">
    <property type="entry name" value="Phosphoenolpyruvate-binding domains"/>
    <property type="match status" value="1"/>
</dbReference>
<dbReference type="RefSeq" id="WP_037023231.1">
    <property type="nucleotide sequence ID" value="NZ_CCSF01000001.1"/>
</dbReference>
<keyword evidence="1" id="KW-0479">Metal-binding</keyword>
<protein>
    <submittedName>
        <fullName evidence="2">PEP phosphonomutase-like protein</fullName>
    </submittedName>
</protein>
<dbReference type="InterPro" id="IPR039556">
    <property type="entry name" value="ICL/PEPM"/>
</dbReference>
<dbReference type="CDD" id="cd00377">
    <property type="entry name" value="ICL_PEPM"/>
    <property type="match status" value="1"/>
</dbReference>
<evidence type="ECO:0000256" key="1">
    <source>
        <dbReference type="ARBA" id="ARBA00022723"/>
    </source>
</evidence>
<proteinExistence type="predicted"/>
<dbReference type="HOGENOM" id="CLU_027389_2_1_6"/>
<evidence type="ECO:0000313" key="3">
    <source>
        <dbReference type="Proteomes" id="UP000053902"/>
    </source>
</evidence>
<sequence>MSDQQRKFEQFKELHQRSRTFVIPNPWDAGSARLLTSLGFEALATTSAGYALSQGKRDSLTGLSRDEILKNAAEIVAATHLPVSADLGNGFGAAAETCAQTIRMACAVGLVGGSIEDATGDPDAPIFELAHAVDRIKAAAEAARELPFVLTARAENYLYGRENLDDTIKRLQAFSEAGADVLYAPGLPDIESIRAVCQALDKPVNVVMGLKGPTYSLSELQDAGVRRISVGGSMARAALGGLMRAAEEVRTSGTFTYAADALPGTVIATFVTE</sequence>
<dbReference type="Proteomes" id="UP000053902">
    <property type="component" value="Unassembled WGS sequence"/>
</dbReference>
<dbReference type="GO" id="GO:0003824">
    <property type="term" value="F:catalytic activity"/>
    <property type="evidence" value="ECO:0007669"/>
    <property type="project" value="InterPro"/>
</dbReference>
<keyword evidence="3" id="KW-1185">Reference proteome</keyword>
<reference evidence="2 3" key="1">
    <citation type="submission" date="2014-07" db="EMBL/GenBank/DDBJ databases">
        <authorList>
            <person name="Urmite Genomes Urmite Genomes"/>
        </authorList>
    </citation>
    <scope>NUCLEOTIDE SEQUENCE [LARGE SCALE GENOMIC DNA]</scope>
    <source>
        <strain evidence="2 3">20_BN</strain>
    </source>
</reference>
<dbReference type="InterPro" id="IPR040442">
    <property type="entry name" value="Pyrv_kinase-like_dom_sf"/>
</dbReference>
<dbReference type="eggNOG" id="COG2513">
    <property type="taxonomic scope" value="Bacteria"/>
</dbReference>
<dbReference type="SUPFAM" id="SSF51621">
    <property type="entry name" value="Phosphoenolpyruvate/pyruvate domain"/>
    <property type="match status" value="1"/>
</dbReference>
<dbReference type="STRING" id="1499686.BN1079_01410"/>
<evidence type="ECO:0000313" key="2">
    <source>
        <dbReference type="EMBL" id="CDZ94099.1"/>
    </source>
</evidence>
<gene>
    <name evidence="2" type="ORF">BN1079_01410</name>
</gene>
<dbReference type="InterPro" id="IPR015813">
    <property type="entry name" value="Pyrv/PenolPyrv_kinase-like_dom"/>
</dbReference>
<accession>A0A078LSG1</accession>
<dbReference type="PANTHER" id="PTHR42905:SF16">
    <property type="entry name" value="CARBOXYPHOSPHONOENOLPYRUVATE PHOSPHONOMUTASE-LIKE PROTEIN (AFU_ORTHOLOGUE AFUA_5G07230)"/>
    <property type="match status" value="1"/>
</dbReference>
<dbReference type="Gene3D" id="6.10.250.2750">
    <property type="match status" value="1"/>
</dbReference>
<dbReference type="GO" id="GO:0046872">
    <property type="term" value="F:metal ion binding"/>
    <property type="evidence" value="ECO:0007669"/>
    <property type="project" value="UniProtKB-KW"/>
</dbReference>
<dbReference type="OrthoDB" id="9785398at2"/>
<dbReference type="AlphaFoldDB" id="A0A078LSG1"/>
<name>A0A078LSG1_9PSED</name>
<organism evidence="2 3">
    <name type="scientific">Pseudomonas saudiphocaensis</name>
    <dbReference type="NCBI Taxonomy" id="1499686"/>
    <lineage>
        <taxon>Bacteria</taxon>
        <taxon>Pseudomonadati</taxon>
        <taxon>Pseudomonadota</taxon>
        <taxon>Gammaproteobacteria</taxon>
        <taxon>Pseudomonadales</taxon>
        <taxon>Pseudomonadaceae</taxon>
        <taxon>Pseudomonas</taxon>
    </lineage>
</organism>
<dbReference type="Pfam" id="PF13714">
    <property type="entry name" value="PEP_mutase"/>
    <property type="match status" value="1"/>
</dbReference>